<protein>
    <submittedName>
        <fullName evidence="1">Uncharacterized protein</fullName>
    </submittedName>
</protein>
<organism evidence="1 2">
    <name type="scientific">Trichomonas vaginalis (strain ATCC PRA-98 / G3)</name>
    <dbReference type="NCBI Taxonomy" id="412133"/>
    <lineage>
        <taxon>Eukaryota</taxon>
        <taxon>Metamonada</taxon>
        <taxon>Parabasalia</taxon>
        <taxon>Trichomonadida</taxon>
        <taxon>Trichomonadidae</taxon>
        <taxon>Trichomonas</taxon>
    </lineage>
</organism>
<accession>A2H9I2</accession>
<evidence type="ECO:0000313" key="2">
    <source>
        <dbReference type="Proteomes" id="UP000001542"/>
    </source>
</evidence>
<sequence>MCRCSAKTYNLDKEYNAKYVRLIQDGALPGYPPCFAINKIELFGSSVQFGEDLNDDLVSFHDDDEDVSIIGHISKSNKI</sequence>
<name>A2H9I2_TRIV3</name>
<dbReference type="VEuPathDB" id="TrichDB:TVAGG3_0462460"/>
<dbReference type="KEGG" id="tva:4731331"/>
<gene>
    <name evidence="1" type="ORF">TVAG_519370</name>
</gene>
<reference evidence="1" key="2">
    <citation type="journal article" date="2007" name="Science">
        <title>Draft genome sequence of the sexually transmitted pathogen Trichomonas vaginalis.</title>
        <authorList>
            <person name="Carlton J.M."/>
            <person name="Hirt R.P."/>
            <person name="Silva J.C."/>
            <person name="Delcher A.L."/>
            <person name="Schatz M."/>
            <person name="Zhao Q."/>
            <person name="Wortman J.R."/>
            <person name="Bidwell S.L."/>
            <person name="Alsmark U.C.M."/>
            <person name="Besteiro S."/>
            <person name="Sicheritz-Ponten T."/>
            <person name="Noel C.J."/>
            <person name="Dacks J.B."/>
            <person name="Foster P.G."/>
            <person name="Simillion C."/>
            <person name="Van de Peer Y."/>
            <person name="Miranda-Saavedra D."/>
            <person name="Barton G.J."/>
            <person name="Westrop G.D."/>
            <person name="Mueller S."/>
            <person name="Dessi D."/>
            <person name="Fiori P.L."/>
            <person name="Ren Q."/>
            <person name="Paulsen I."/>
            <person name="Zhang H."/>
            <person name="Bastida-Corcuera F.D."/>
            <person name="Simoes-Barbosa A."/>
            <person name="Brown M.T."/>
            <person name="Hayes R.D."/>
            <person name="Mukherjee M."/>
            <person name="Okumura C.Y."/>
            <person name="Schneider R."/>
            <person name="Smith A.J."/>
            <person name="Vanacova S."/>
            <person name="Villalvazo M."/>
            <person name="Haas B.J."/>
            <person name="Pertea M."/>
            <person name="Feldblyum T.V."/>
            <person name="Utterback T.R."/>
            <person name="Shu C.L."/>
            <person name="Osoegawa K."/>
            <person name="de Jong P.J."/>
            <person name="Hrdy I."/>
            <person name="Horvathova L."/>
            <person name="Zubacova Z."/>
            <person name="Dolezal P."/>
            <person name="Malik S.B."/>
            <person name="Logsdon J.M. Jr."/>
            <person name="Henze K."/>
            <person name="Gupta A."/>
            <person name="Wang C.C."/>
            <person name="Dunne R.L."/>
            <person name="Upcroft J.A."/>
            <person name="Upcroft P."/>
            <person name="White O."/>
            <person name="Salzberg S.L."/>
            <person name="Tang P."/>
            <person name="Chiu C.-H."/>
            <person name="Lee Y.-S."/>
            <person name="Embley T.M."/>
            <person name="Coombs G.H."/>
            <person name="Mottram J.C."/>
            <person name="Tachezy J."/>
            <person name="Fraser-Liggett C.M."/>
            <person name="Johnson P.J."/>
        </authorList>
    </citation>
    <scope>NUCLEOTIDE SEQUENCE [LARGE SCALE GENOMIC DNA]</scope>
    <source>
        <strain evidence="1">G3</strain>
    </source>
</reference>
<reference evidence="1" key="1">
    <citation type="submission" date="2006-10" db="EMBL/GenBank/DDBJ databases">
        <authorList>
            <person name="Amadeo P."/>
            <person name="Zhao Q."/>
            <person name="Wortman J."/>
            <person name="Fraser-Liggett C."/>
            <person name="Carlton J."/>
        </authorList>
    </citation>
    <scope>NUCLEOTIDE SEQUENCE</scope>
    <source>
        <strain evidence="1">G3</strain>
    </source>
</reference>
<dbReference type="VEuPathDB" id="TrichDB:TVAG_519370"/>
<dbReference type="EMBL" id="DS129119">
    <property type="protein sequence ID" value="EAX73935.1"/>
    <property type="molecule type" value="Genomic_DNA"/>
</dbReference>
<dbReference type="AlphaFoldDB" id="A2H9I2"/>
<dbReference type="Proteomes" id="UP000001542">
    <property type="component" value="Unassembled WGS sequence"/>
</dbReference>
<keyword evidence="2" id="KW-1185">Reference proteome</keyword>
<dbReference type="InParanoid" id="A2H9I2"/>
<evidence type="ECO:0000313" key="1">
    <source>
        <dbReference type="EMBL" id="EAX73935.1"/>
    </source>
</evidence>
<proteinExistence type="predicted"/>
<dbReference type="RefSeq" id="XP_001286865.1">
    <property type="nucleotide sequence ID" value="XM_001286864.1"/>
</dbReference>